<dbReference type="Proteomes" id="UP001268256">
    <property type="component" value="Unassembled WGS sequence"/>
</dbReference>
<evidence type="ECO:0000256" key="1">
    <source>
        <dbReference type="SAM" id="SignalP"/>
    </source>
</evidence>
<dbReference type="PANTHER" id="PTHR43649:SF12">
    <property type="entry name" value="DIACETYLCHITOBIOSE BINDING PROTEIN DASA"/>
    <property type="match status" value="1"/>
</dbReference>
<proteinExistence type="predicted"/>
<comment type="caution">
    <text evidence="2">The sequence shown here is derived from an EMBL/GenBank/DDBJ whole genome shotgun (WGS) entry which is preliminary data.</text>
</comment>
<organism evidence="2 3">
    <name type="scientific">Pseudocalidococcus azoricus BACA0444</name>
    <dbReference type="NCBI Taxonomy" id="2918990"/>
    <lineage>
        <taxon>Bacteria</taxon>
        <taxon>Bacillati</taxon>
        <taxon>Cyanobacteriota</taxon>
        <taxon>Cyanophyceae</taxon>
        <taxon>Acaryochloridales</taxon>
        <taxon>Thermosynechococcaceae</taxon>
        <taxon>Pseudocalidococcus</taxon>
        <taxon>Pseudocalidococcus azoricus</taxon>
    </lineage>
</organism>
<dbReference type="SUPFAM" id="SSF53850">
    <property type="entry name" value="Periplasmic binding protein-like II"/>
    <property type="match status" value="1"/>
</dbReference>
<accession>A0AAE4FQU1</accession>
<keyword evidence="3" id="KW-1185">Reference proteome</keyword>
<feature type="signal peptide" evidence="1">
    <location>
        <begin position="1"/>
        <end position="26"/>
    </location>
</feature>
<dbReference type="InterPro" id="IPR050490">
    <property type="entry name" value="Bact_solute-bd_prot1"/>
</dbReference>
<dbReference type="InterPro" id="IPR006059">
    <property type="entry name" value="SBP"/>
</dbReference>
<sequence>MAPLFRNRFCRWLCFLLLGMSLTLLPSCFGPPPTTGPQIEFWTMQLKPKFTDYFNQLIATFEQDHPGVKVRWVDVPWTAMQSKILTAVSARTAPDVVNLNPDFASQLAARKAWLDLNGRVTAAQQAEYLPKIWDALTLNGQSFGLPWYLTSRITISNQELLTQAGISQPPQTFAELAQAARQIKAKTGKYAFFITVVPEDSAELMESLVQMGVELVDSQGKAAFNSPAGQAAVQFWVDLYQQDLLPPQILTEGHRQGIELYQAGQTAILLSSPEFLNTVEINAPSIAKVSVSSPQITGETGKKNVAAMNLVIPKDTKEPELAVKFALFVTNNQNQLDFAKAANVLPSTVAALEDPYFTNLPAAATPIQIARAVSAKQMNQAAILIPAVKDVKQLQKALYENIQAAMLKQKTVEQALADAAQAWDSRVSAS</sequence>
<gene>
    <name evidence="2" type="ORF">RIF25_03350</name>
</gene>
<dbReference type="RefSeq" id="WP_322877140.1">
    <property type="nucleotide sequence ID" value="NZ_JAVMIP010000002.1"/>
</dbReference>
<dbReference type="PANTHER" id="PTHR43649">
    <property type="entry name" value="ARABINOSE-BINDING PROTEIN-RELATED"/>
    <property type="match status" value="1"/>
</dbReference>
<dbReference type="Gene3D" id="3.40.190.10">
    <property type="entry name" value="Periplasmic binding protein-like II"/>
    <property type="match status" value="2"/>
</dbReference>
<dbReference type="EMBL" id="JAVMIP010000002">
    <property type="protein sequence ID" value="MDS3859837.1"/>
    <property type="molecule type" value="Genomic_DNA"/>
</dbReference>
<protein>
    <submittedName>
        <fullName evidence="2">Sugar ABC transporter substrate-binding protein</fullName>
    </submittedName>
</protein>
<dbReference type="AlphaFoldDB" id="A0AAE4FQU1"/>
<dbReference type="CDD" id="cd13585">
    <property type="entry name" value="PBP2_TMBP_like"/>
    <property type="match status" value="1"/>
</dbReference>
<evidence type="ECO:0000313" key="2">
    <source>
        <dbReference type="EMBL" id="MDS3859837.1"/>
    </source>
</evidence>
<reference evidence="3" key="1">
    <citation type="submission" date="2023-07" db="EMBL/GenBank/DDBJ databases">
        <authorList>
            <person name="Luz R."/>
            <person name="Cordeiro R."/>
            <person name="Fonseca A."/>
            <person name="Goncalves V."/>
        </authorList>
    </citation>
    <scope>NUCLEOTIDE SEQUENCE [LARGE SCALE GENOMIC DNA]</scope>
    <source>
        <strain evidence="3">BACA0444</strain>
    </source>
</reference>
<dbReference type="Pfam" id="PF01547">
    <property type="entry name" value="SBP_bac_1"/>
    <property type="match status" value="1"/>
</dbReference>
<keyword evidence="1" id="KW-0732">Signal</keyword>
<feature type="chain" id="PRO_5041919619" evidence="1">
    <location>
        <begin position="27"/>
        <end position="430"/>
    </location>
</feature>
<name>A0AAE4FQU1_9CYAN</name>
<evidence type="ECO:0000313" key="3">
    <source>
        <dbReference type="Proteomes" id="UP001268256"/>
    </source>
</evidence>